<name>A0A4C1YFM0_EUMVA</name>
<reference evidence="2 3" key="1">
    <citation type="journal article" date="2019" name="Commun. Biol.">
        <title>The bagworm genome reveals a unique fibroin gene that provides high tensile strength.</title>
        <authorList>
            <person name="Kono N."/>
            <person name="Nakamura H."/>
            <person name="Ohtoshi R."/>
            <person name="Tomita M."/>
            <person name="Numata K."/>
            <person name="Arakawa K."/>
        </authorList>
    </citation>
    <scope>NUCLEOTIDE SEQUENCE [LARGE SCALE GENOMIC DNA]</scope>
</reference>
<keyword evidence="3" id="KW-1185">Reference proteome</keyword>
<dbReference type="EMBL" id="BGZK01001238">
    <property type="protein sequence ID" value="GBP75171.1"/>
    <property type="molecule type" value="Genomic_DNA"/>
</dbReference>
<feature type="region of interest" description="Disordered" evidence="1">
    <location>
        <begin position="25"/>
        <end position="44"/>
    </location>
</feature>
<protein>
    <submittedName>
        <fullName evidence="2">Uncharacterized protein</fullName>
    </submittedName>
</protein>
<sequence>MFRTFATFVDRGPTAKRYDLSRSIRESKLKTHRQPGPRPEFRGLGLQSYVGQENQQCDWERKIDIDSELDRQKKTQEYILSLYERSHECRAS</sequence>
<accession>A0A4C1YFM0</accession>
<comment type="caution">
    <text evidence="2">The sequence shown here is derived from an EMBL/GenBank/DDBJ whole genome shotgun (WGS) entry which is preliminary data.</text>
</comment>
<evidence type="ECO:0000256" key="1">
    <source>
        <dbReference type="SAM" id="MobiDB-lite"/>
    </source>
</evidence>
<evidence type="ECO:0000313" key="2">
    <source>
        <dbReference type="EMBL" id="GBP75171.1"/>
    </source>
</evidence>
<evidence type="ECO:0000313" key="3">
    <source>
        <dbReference type="Proteomes" id="UP000299102"/>
    </source>
</evidence>
<gene>
    <name evidence="2" type="ORF">EVAR_90340_1</name>
</gene>
<dbReference type="AlphaFoldDB" id="A0A4C1YFM0"/>
<organism evidence="2 3">
    <name type="scientific">Eumeta variegata</name>
    <name type="common">Bagworm moth</name>
    <name type="synonym">Eumeta japonica</name>
    <dbReference type="NCBI Taxonomy" id="151549"/>
    <lineage>
        <taxon>Eukaryota</taxon>
        <taxon>Metazoa</taxon>
        <taxon>Ecdysozoa</taxon>
        <taxon>Arthropoda</taxon>
        <taxon>Hexapoda</taxon>
        <taxon>Insecta</taxon>
        <taxon>Pterygota</taxon>
        <taxon>Neoptera</taxon>
        <taxon>Endopterygota</taxon>
        <taxon>Lepidoptera</taxon>
        <taxon>Glossata</taxon>
        <taxon>Ditrysia</taxon>
        <taxon>Tineoidea</taxon>
        <taxon>Psychidae</taxon>
        <taxon>Oiketicinae</taxon>
        <taxon>Eumeta</taxon>
    </lineage>
</organism>
<proteinExistence type="predicted"/>
<dbReference type="Proteomes" id="UP000299102">
    <property type="component" value="Unassembled WGS sequence"/>
</dbReference>